<feature type="transmembrane region" description="Helical" evidence="2">
    <location>
        <begin position="280"/>
        <end position="302"/>
    </location>
</feature>
<protein>
    <submittedName>
        <fullName evidence="3">Low affinity iron permease</fullName>
    </submittedName>
</protein>
<dbReference type="OrthoDB" id="2224262at2759"/>
<dbReference type="InterPro" id="IPR007251">
    <property type="entry name" value="Iron_permease_Fet4"/>
</dbReference>
<keyword evidence="2" id="KW-0812">Transmembrane</keyword>
<feature type="transmembrane region" description="Helical" evidence="2">
    <location>
        <begin position="169"/>
        <end position="193"/>
    </location>
</feature>
<proteinExistence type="predicted"/>
<organism evidence="3 4">
    <name type="scientific">Hyaloscypha bicolor E</name>
    <dbReference type="NCBI Taxonomy" id="1095630"/>
    <lineage>
        <taxon>Eukaryota</taxon>
        <taxon>Fungi</taxon>
        <taxon>Dikarya</taxon>
        <taxon>Ascomycota</taxon>
        <taxon>Pezizomycotina</taxon>
        <taxon>Leotiomycetes</taxon>
        <taxon>Helotiales</taxon>
        <taxon>Hyaloscyphaceae</taxon>
        <taxon>Hyaloscypha</taxon>
        <taxon>Hyaloscypha bicolor</taxon>
    </lineage>
</organism>
<dbReference type="GeneID" id="36592897"/>
<feature type="transmembrane region" description="Helical" evidence="2">
    <location>
        <begin position="388"/>
        <end position="416"/>
    </location>
</feature>
<keyword evidence="2" id="KW-0472">Membrane</keyword>
<keyword evidence="4" id="KW-1185">Reference proteome</keyword>
<evidence type="ECO:0000313" key="4">
    <source>
        <dbReference type="Proteomes" id="UP000235371"/>
    </source>
</evidence>
<feature type="transmembrane region" description="Helical" evidence="2">
    <location>
        <begin position="314"/>
        <end position="333"/>
    </location>
</feature>
<name>A0A2J6TAW8_9HELO</name>
<dbReference type="InParanoid" id="A0A2J6TAW8"/>
<evidence type="ECO:0000256" key="2">
    <source>
        <dbReference type="SAM" id="Phobius"/>
    </source>
</evidence>
<evidence type="ECO:0000313" key="3">
    <source>
        <dbReference type="EMBL" id="PMD60108.1"/>
    </source>
</evidence>
<dbReference type="Proteomes" id="UP000235371">
    <property type="component" value="Unassembled WGS sequence"/>
</dbReference>
<feature type="transmembrane region" description="Helical" evidence="2">
    <location>
        <begin position="422"/>
        <end position="442"/>
    </location>
</feature>
<dbReference type="GO" id="GO:0055085">
    <property type="term" value="P:transmembrane transport"/>
    <property type="evidence" value="ECO:0007669"/>
    <property type="project" value="InterPro"/>
</dbReference>
<dbReference type="RefSeq" id="XP_024737012.1">
    <property type="nucleotide sequence ID" value="XM_024884820.1"/>
</dbReference>
<reference evidence="3 4" key="1">
    <citation type="submission" date="2016-04" db="EMBL/GenBank/DDBJ databases">
        <title>A degradative enzymes factory behind the ericoid mycorrhizal symbiosis.</title>
        <authorList>
            <consortium name="DOE Joint Genome Institute"/>
            <person name="Martino E."/>
            <person name="Morin E."/>
            <person name="Grelet G."/>
            <person name="Kuo A."/>
            <person name="Kohler A."/>
            <person name="Daghino S."/>
            <person name="Barry K."/>
            <person name="Choi C."/>
            <person name="Cichocki N."/>
            <person name="Clum A."/>
            <person name="Copeland A."/>
            <person name="Hainaut M."/>
            <person name="Haridas S."/>
            <person name="Labutti K."/>
            <person name="Lindquist E."/>
            <person name="Lipzen A."/>
            <person name="Khouja H.-R."/>
            <person name="Murat C."/>
            <person name="Ohm R."/>
            <person name="Olson A."/>
            <person name="Spatafora J."/>
            <person name="Veneault-Fourrey C."/>
            <person name="Henrissat B."/>
            <person name="Grigoriev I."/>
            <person name="Martin F."/>
            <person name="Perotto S."/>
        </authorList>
    </citation>
    <scope>NUCLEOTIDE SEQUENCE [LARGE SCALE GENOMIC DNA]</scope>
    <source>
        <strain evidence="3 4">E</strain>
    </source>
</reference>
<evidence type="ECO:0000256" key="1">
    <source>
        <dbReference type="SAM" id="MobiDB-lite"/>
    </source>
</evidence>
<dbReference type="Pfam" id="PF04120">
    <property type="entry name" value="Iron_permease"/>
    <property type="match status" value="3"/>
</dbReference>
<feature type="transmembrane region" description="Helical" evidence="2">
    <location>
        <begin position="50"/>
        <end position="71"/>
    </location>
</feature>
<feature type="region of interest" description="Disordered" evidence="1">
    <location>
        <begin position="1"/>
        <end position="20"/>
    </location>
</feature>
<sequence>MPTSEESEMESASPFNNGNLGTFPDTSRVLDLQRSFEILDSVTNVAGSRLVFLGTLALLLVWTIFGIVLGATDVWQIVMQNASSIQCYVSDTLLMRQQANATHSFLVSIAEMRSRSASCLRIVRSLSPSQLQELKDLQTSKFKKSSSLLTRDQNRKEGKANLFDRACDAVALATGSLPALTVYLVGVFVWLGLGPLFKWGNIWQLYINTAVAVELTFTSMFLQNVRRRHSDTLSRTLSSIRTLDSSLELRLREITCDTAPNPKIVIAPPETTKTERLIDVYAYIVGSGVGVAFTTVVVITWLGLGHMLKWNSSWWLIIGTYTGLVGFIDGFVLRNVYYRQSAILEGHLQALVAADQEVFTFLGLPFCFGGGEEEGERKKSLGLRISEGMIYICAMPSAVIGSLGVVLSLIAIATGLRWSETGQLLCNTPTMIVEGFLLLVLFQAHNLGNIKRRGQTNSATGSSLSELPFLSELKNGTLTKALWGLKGEIPEATAVSDFDLIPLHNTPLILLQRQRMMIASHGQYMLRDIDCDS</sequence>
<feature type="transmembrane region" description="Helical" evidence="2">
    <location>
        <begin position="205"/>
        <end position="225"/>
    </location>
</feature>
<accession>A0A2J6TAW8</accession>
<dbReference type="EMBL" id="KZ613791">
    <property type="protein sequence ID" value="PMD60108.1"/>
    <property type="molecule type" value="Genomic_DNA"/>
</dbReference>
<keyword evidence="2" id="KW-1133">Transmembrane helix</keyword>
<gene>
    <name evidence="3" type="ORF">K444DRAFT_643104</name>
</gene>
<dbReference type="AlphaFoldDB" id="A0A2J6TAW8"/>
<dbReference type="FunCoup" id="A0A2J6TAW8">
    <property type="interactions" value="240"/>
</dbReference>